<dbReference type="SUPFAM" id="SSF58010">
    <property type="entry name" value="Fibrinogen coiled-coil and central regions"/>
    <property type="match status" value="1"/>
</dbReference>
<keyword evidence="7" id="KW-0325">Glycoprotein</keyword>
<dbReference type="GO" id="GO:0030674">
    <property type="term" value="F:protein-macromolecule adaptor activity"/>
    <property type="evidence" value="ECO:0007669"/>
    <property type="project" value="TreeGrafter"/>
</dbReference>
<dbReference type="OMA" id="RSTIRIH"/>
<evidence type="ECO:0000256" key="1">
    <source>
        <dbReference type="ARBA" id="ARBA00004613"/>
    </source>
</evidence>
<dbReference type="InterPro" id="IPR014716">
    <property type="entry name" value="Fibrinogen_a/b/g_C_1"/>
</dbReference>
<dbReference type="STRING" id="75743.A0A401PBK1"/>
<accession>A0A401PBK1</accession>
<dbReference type="AlphaFoldDB" id="A0A401PBK1"/>
<dbReference type="InterPro" id="IPR037579">
    <property type="entry name" value="FIB_ANG-like"/>
</dbReference>
<dbReference type="PROSITE" id="PS00514">
    <property type="entry name" value="FIBRINOGEN_C_1"/>
    <property type="match status" value="1"/>
</dbReference>
<dbReference type="GO" id="GO:0042730">
    <property type="term" value="P:fibrinolysis"/>
    <property type="evidence" value="ECO:0007669"/>
    <property type="project" value="TreeGrafter"/>
</dbReference>
<dbReference type="OrthoDB" id="9930906at2759"/>
<dbReference type="Pfam" id="PF08702">
    <property type="entry name" value="Fib_alpha"/>
    <property type="match status" value="1"/>
</dbReference>
<evidence type="ECO:0000256" key="5">
    <source>
        <dbReference type="ARBA" id="ARBA00023084"/>
    </source>
</evidence>
<gene>
    <name evidence="12" type="ORF">scyTo_0010790</name>
</gene>
<dbReference type="FunFam" id="4.10.530.10:FF:000004">
    <property type="entry name" value="Fibrinogen beta chain"/>
    <property type="match status" value="1"/>
</dbReference>
<evidence type="ECO:0000256" key="7">
    <source>
        <dbReference type="ARBA" id="ARBA00023180"/>
    </source>
</evidence>
<dbReference type="GO" id="GO:0051258">
    <property type="term" value="P:protein polymerization"/>
    <property type="evidence" value="ECO:0007669"/>
    <property type="project" value="InterPro"/>
</dbReference>
<feature type="region of interest" description="Disordered" evidence="9">
    <location>
        <begin position="24"/>
        <end position="83"/>
    </location>
</feature>
<dbReference type="PANTHER" id="PTHR47221">
    <property type="entry name" value="FIBRINOGEN ALPHA CHAIN"/>
    <property type="match status" value="1"/>
</dbReference>
<dbReference type="PANTHER" id="PTHR47221:SF5">
    <property type="entry name" value="FIBRINOGEN C-TERMINAL DOMAIN-CONTAINING PROTEIN"/>
    <property type="match status" value="1"/>
</dbReference>
<keyword evidence="2" id="KW-0964">Secreted</keyword>
<keyword evidence="3" id="KW-0356">Hemostasis</keyword>
<dbReference type="GO" id="GO:0005201">
    <property type="term" value="F:extracellular matrix structural constituent"/>
    <property type="evidence" value="ECO:0007669"/>
    <property type="project" value="TreeGrafter"/>
</dbReference>
<keyword evidence="5" id="KW-0094">Blood coagulation</keyword>
<dbReference type="GO" id="GO:0034116">
    <property type="term" value="P:positive regulation of heterotypic cell-cell adhesion"/>
    <property type="evidence" value="ECO:0007669"/>
    <property type="project" value="TreeGrafter"/>
</dbReference>
<dbReference type="EMBL" id="BFAA01004724">
    <property type="protein sequence ID" value="GCB70494.1"/>
    <property type="molecule type" value="Genomic_DNA"/>
</dbReference>
<evidence type="ECO:0000256" key="9">
    <source>
        <dbReference type="SAM" id="MobiDB-lite"/>
    </source>
</evidence>
<keyword evidence="4" id="KW-0175">Coiled coil</keyword>
<dbReference type="InterPro" id="IPR036056">
    <property type="entry name" value="Fibrinogen-like_C"/>
</dbReference>
<comment type="subunit">
    <text evidence="8">Heterohexamer; disulfide linked. Contains 2 sets of 3 non-identical chains (alpha, beta and gamma). The 2 heterotrimers are in head to head conformation with the N-termini in a small central domain.</text>
</comment>
<evidence type="ECO:0000256" key="4">
    <source>
        <dbReference type="ARBA" id="ARBA00023054"/>
    </source>
</evidence>
<protein>
    <recommendedName>
        <fullName evidence="11">Fibrinogen C-terminal domain-containing protein</fullName>
    </recommendedName>
</protein>
<evidence type="ECO:0000313" key="13">
    <source>
        <dbReference type="Proteomes" id="UP000288216"/>
    </source>
</evidence>
<evidence type="ECO:0000259" key="11">
    <source>
        <dbReference type="PROSITE" id="PS51406"/>
    </source>
</evidence>
<dbReference type="GO" id="GO:0072377">
    <property type="term" value="P:blood coagulation, common pathway"/>
    <property type="evidence" value="ECO:0007669"/>
    <property type="project" value="TreeGrafter"/>
</dbReference>
<dbReference type="NCBIfam" id="NF040941">
    <property type="entry name" value="GGGWT_bact"/>
    <property type="match status" value="1"/>
</dbReference>
<dbReference type="PROSITE" id="PS51406">
    <property type="entry name" value="FIBRINOGEN_C_2"/>
    <property type="match status" value="1"/>
</dbReference>
<name>A0A401PBK1_SCYTO</name>
<dbReference type="InterPro" id="IPR002181">
    <property type="entry name" value="Fibrinogen_a/b/g_C_dom"/>
</dbReference>
<dbReference type="SMART" id="SM00186">
    <property type="entry name" value="FBG"/>
    <property type="match status" value="1"/>
</dbReference>
<evidence type="ECO:0000313" key="12">
    <source>
        <dbReference type="EMBL" id="GCB70494.1"/>
    </source>
</evidence>
<dbReference type="GO" id="GO:0070527">
    <property type="term" value="P:platelet aggregation"/>
    <property type="evidence" value="ECO:0007669"/>
    <property type="project" value="TreeGrafter"/>
</dbReference>
<feature type="signal peptide" evidence="10">
    <location>
        <begin position="1"/>
        <end position="16"/>
    </location>
</feature>
<evidence type="ECO:0000256" key="10">
    <source>
        <dbReference type="SAM" id="SignalP"/>
    </source>
</evidence>
<dbReference type="SUPFAM" id="SSF56496">
    <property type="entry name" value="Fibrinogen C-terminal domain-like"/>
    <property type="match status" value="1"/>
</dbReference>
<feature type="chain" id="PRO_5019530419" description="Fibrinogen C-terminal domain-containing protein" evidence="10">
    <location>
        <begin position="17"/>
        <end position="501"/>
    </location>
</feature>
<dbReference type="InterPro" id="IPR012290">
    <property type="entry name" value="Fibrinogen_a/b/g_coil_dom"/>
</dbReference>
<proteinExistence type="predicted"/>
<comment type="caution">
    <text evidence="12">The sequence shown here is derived from an EMBL/GenBank/DDBJ whole genome shotgun (WGS) entry which is preliminary data.</text>
</comment>
<keyword evidence="13" id="KW-1185">Reference proteome</keyword>
<dbReference type="Gene3D" id="3.90.215.10">
    <property type="entry name" value="Gamma Fibrinogen, chain A, domain 1"/>
    <property type="match status" value="1"/>
</dbReference>
<comment type="subcellular location">
    <subcellularLocation>
        <location evidence="1">Secreted</location>
    </subcellularLocation>
</comment>
<dbReference type="Gene3D" id="1.20.5.50">
    <property type="match status" value="1"/>
</dbReference>
<feature type="domain" description="Fibrinogen C-terminal" evidence="11">
    <location>
        <begin position="225"/>
        <end position="480"/>
    </location>
</feature>
<reference evidence="12 13" key="1">
    <citation type="journal article" date="2018" name="Nat. Ecol. Evol.">
        <title>Shark genomes provide insights into elasmobranch evolution and the origin of vertebrates.</title>
        <authorList>
            <person name="Hara Y"/>
            <person name="Yamaguchi K"/>
            <person name="Onimaru K"/>
            <person name="Kadota M"/>
            <person name="Koyanagi M"/>
            <person name="Keeley SD"/>
            <person name="Tatsumi K"/>
            <person name="Tanaka K"/>
            <person name="Motone F"/>
            <person name="Kageyama Y"/>
            <person name="Nozu R"/>
            <person name="Adachi N"/>
            <person name="Nishimura O"/>
            <person name="Nakagawa R"/>
            <person name="Tanegashima C"/>
            <person name="Kiyatake I"/>
            <person name="Matsumoto R"/>
            <person name="Murakumo K"/>
            <person name="Nishida K"/>
            <person name="Terakita A"/>
            <person name="Kuratani S"/>
            <person name="Sato K"/>
            <person name="Hyodo S Kuraku.S."/>
        </authorList>
    </citation>
    <scope>NUCLEOTIDE SEQUENCE [LARGE SCALE GENOMIC DNA]</scope>
</reference>
<dbReference type="Proteomes" id="UP000288216">
    <property type="component" value="Unassembled WGS sequence"/>
</dbReference>
<dbReference type="GO" id="GO:0005102">
    <property type="term" value="F:signaling receptor binding"/>
    <property type="evidence" value="ECO:0007669"/>
    <property type="project" value="InterPro"/>
</dbReference>
<dbReference type="Pfam" id="PF00147">
    <property type="entry name" value="Fibrinogen_C"/>
    <property type="match status" value="1"/>
</dbReference>
<evidence type="ECO:0000256" key="2">
    <source>
        <dbReference type="ARBA" id="ARBA00022525"/>
    </source>
</evidence>
<evidence type="ECO:0000256" key="8">
    <source>
        <dbReference type="ARBA" id="ARBA00025974"/>
    </source>
</evidence>
<dbReference type="InterPro" id="IPR020837">
    <property type="entry name" value="Fibrinogen_CS"/>
</dbReference>
<dbReference type="SMART" id="SM01212">
    <property type="entry name" value="Fib_alpha"/>
    <property type="match status" value="1"/>
</dbReference>
<evidence type="ECO:0000256" key="3">
    <source>
        <dbReference type="ARBA" id="ARBA00022696"/>
    </source>
</evidence>
<dbReference type="GO" id="GO:0005577">
    <property type="term" value="C:fibrinogen complex"/>
    <property type="evidence" value="ECO:0007669"/>
    <property type="project" value="InterPro"/>
</dbReference>
<dbReference type="CDD" id="cd00087">
    <property type="entry name" value="FReD"/>
    <property type="match status" value="1"/>
</dbReference>
<sequence length="501" mass="56817">MKWTLVLLFCITAAQAVVLDYDEDMDSDEPEVPAHGPPRGHRPDTTFTGGRHSTDNHRQTGRYGPNPTPSTSQSQKTDDKVLQSKGGCNHLNANLGVLCPNGCELRTALLKEDASMQLTIDNLTTDISHLYRSTIRIHEYVDKMDLEMQARKPQYSGNKNLVITHNTELETYFSAIKEKVKGPLPSAISNIRFLLNSLKKKLETLKKAVQTQVQFCEHPCTVTCNIPVVSGKECNDIYTKGGKKSQLYLIQPDSHKIPYRIYCDMVTEQGGWALIQNRQDGSVDFGRSWDAYKAGFGNIAFDVGKGFCDTPGEYWLGNDQISYLTKLENTELLFEMKDWENNKLTAEYGKFVVQNEANTYRLSVDRYFGNAGNTLMEGSKTLYGNNRTMTIHQNMMFSTYDRDNDKWLPGDLNKQCAREDGGGWWYNRCHSSNPNGRYYWGGNYTRQMAKHGTDDGIVWMDFKGSWYSMKEMSMKIRPVFTNIPNIPNPGLPGSPRATLEK</sequence>
<evidence type="ECO:0000256" key="6">
    <source>
        <dbReference type="ARBA" id="ARBA00023157"/>
    </source>
</evidence>
<keyword evidence="10" id="KW-0732">Signal</keyword>
<dbReference type="Gene3D" id="4.10.530.10">
    <property type="entry name" value="Gamma-fibrinogen Carboxyl Terminal Fragment, domain 2"/>
    <property type="match status" value="1"/>
</dbReference>
<keyword evidence="6" id="KW-1015">Disulfide bond</keyword>
<organism evidence="12 13">
    <name type="scientific">Scyliorhinus torazame</name>
    <name type="common">Cloudy catshark</name>
    <name type="synonym">Catulus torazame</name>
    <dbReference type="NCBI Taxonomy" id="75743"/>
    <lineage>
        <taxon>Eukaryota</taxon>
        <taxon>Metazoa</taxon>
        <taxon>Chordata</taxon>
        <taxon>Craniata</taxon>
        <taxon>Vertebrata</taxon>
        <taxon>Chondrichthyes</taxon>
        <taxon>Elasmobranchii</taxon>
        <taxon>Galeomorphii</taxon>
        <taxon>Galeoidea</taxon>
        <taxon>Carcharhiniformes</taxon>
        <taxon>Scyliorhinidae</taxon>
        <taxon>Scyliorhinus</taxon>
    </lineage>
</organism>